<dbReference type="RefSeq" id="XP_013883350.1">
    <property type="nucleotide sequence ID" value="XM_014027896.1"/>
</dbReference>
<dbReference type="KEGG" id="alim:106531938"/>
<accession>A0A2I4CTM9</accession>
<feature type="compositionally biased region" description="Low complexity" evidence="1">
    <location>
        <begin position="272"/>
        <end position="284"/>
    </location>
</feature>
<dbReference type="OrthoDB" id="548217at2759"/>
<evidence type="ECO:0000313" key="2">
    <source>
        <dbReference type="Proteomes" id="UP000192220"/>
    </source>
</evidence>
<feature type="compositionally biased region" description="Basic and acidic residues" evidence="1">
    <location>
        <begin position="185"/>
        <end position="206"/>
    </location>
</feature>
<feature type="region of interest" description="Disordered" evidence="1">
    <location>
        <begin position="256"/>
        <end position="314"/>
    </location>
</feature>
<dbReference type="Proteomes" id="UP000192220">
    <property type="component" value="Unplaced"/>
</dbReference>
<gene>
    <name evidence="3" type="primary">LOC106531938</name>
</gene>
<dbReference type="InParanoid" id="A0A2I4CTM9"/>
<feature type="compositionally biased region" description="Polar residues" evidence="1">
    <location>
        <begin position="285"/>
        <end position="311"/>
    </location>
</feature>
<feature type="compositionally biased region" description="Polar residues" evidence="1">
    <location>
        <begin position="93"/>
        <end position="127"/>
    </location>
</feature>
<feature type="compositionally biased region" description="Polar residues" evidence="1">
    <location>
        <begin position="652"/>
        <end position="672"/>
    </location>
</feature>
<protein>
    <submittedName>
        <fullName evidence="3">Proteoglycan 4</fullName>
    </submittedName>
</protein>
<proteinExistence type="predicted"/>
<feature type="region of interest" description="Disordered" evidence="1">
    <location>
        <begin position="646"/>
        <end position="672"/>
    </location>
</feature>
<reference evidence="3" key="1">
    <citation type="submission" date="2025-08" db="UniProtKB">
        <authorList>
            <consortium name="RefSeq"/>
        </authorList>
    </citation>
    <scope>IDENTIFICATION</scope>
    <source>
        <strain evidence="3">Quisiro</strain>
        <tissue evidence="3">Liver</tissue>
    </source>
</reference>
<dbReference type="STRING" id="52670.A0A2I4CTM9"/>
<dbReference type="AlphaFoldDB" id="A0A2I4CTM9"/>
<feature type="compositionally biased region" description="Low complexity" evidence="1">
    <location>
        <begin position="518"/>
        <end position="537"/>
    </location>
</feature>
<organism evidence="2 3">
    <name type="scientific">Austrofundulus limnaeus</name>
    <name type="common">Annual killifish</name>
    <dbReference type="NCBI Taxonomy" id="52670"/>
    <lineage>
        <taxon>Eukaryota</taxon>
        <taxon>Metazoa</taxon>
        <taxon>Chordata</taxon>
        <taxon>Craniata</taxon>
        <taxon>Vertebrata</taxon>
        <taxon>Euteleostomi</taxon>
        <taxon>Actinopterygii</taxon>
        <taxon>Neopterygii</taxon>
        <taxon>Teleostei</taxon>
        <taxon>Neoteleostei</taxon>
        <taxon>Acanthomorphata</taxon>
        <taxon>Ovalentaria</taxon>
        <taxon>Atherinomorphae</taxon>
        <taxon>Cyprinodontiformes</taxon>
        <taxon>Rivulidae</taxon>
        <taxon>Austrofundulus</taxon>
    </lineage>
</organism>
<keyword evidence="2" id="KW-1185">Reference proteome</keyword>
<feature type="compositionally biased region" description="Basic and acidic residues" evidence="1">
    <location>
        <begin position="52"/>
        <end position="88"/>
    </location>
</feature>
<feature type="compositionally biased region" description="Polar residues" evidence="1">
    <location>
        <begin position="418"/>
        <end position="427"/>
    </location>
</feature>
<sequence length="672" mass="74104">MDPEKRAQCSELLQHPLFTQDTFHIRFLDDLNAKIQKEHRENSTLPQITKIPRSDTNKRDEKNCRGKDKKQPEDTDESVNKDIIDKPKGKQPSKLSKTNRNTTESLLSTQPKTFGNKIIHNTTQCPTKTKPEKLTSAEIKNESEASKTTKTFISKPPDETEAEVTLKKKNLTTTKSKQESVTPPEPKKDLPQNIEDKNCCGPDPEKNTSLCKPEPTQEFLKSWSNPTMKVSNMAPAMFHDSKPYKTSPVAEFQFDQQEDASKSPKVLPKNQKTTTNSSPKPNTNILNSSSKTFPSHLSEQPSTETTSTHNTAAVPKELSSLKISKVEFTSRALSKDRELIDKRDFRSCHGYLNPVTEIPEGVVLLSQTSDGSFKASAGQNTKVAKDDRFTLNLVGTAVVKVTNNSEKENQEDLASQLVPISSTNQPVKPTLKAYGNSGASESDADSFKVPHPKQNPLKTHQHTRSSVIPKTQKPTPAPDPKKKSDRNVLTTSRDSTLSLTLDHKASTEGFKTNISDVSAPRSSTPSPPLSSSNPLLLPPSSQLMTSLSVFNNPAAGDYLVQGAGFTPGTNSLRCVDYSGTRDRPNQQFAASKLTGSFTVLASENSFISEMAKNKSHVHFPDIRSSTLLELREKEGKHNKGAIKNLRKDKNLVSFSPPSEGQGHKSYTSTTKL</sequence>
<feature type="region of interest" description="Disordered" evidence="1">
    <location>
        <begin position="406"/>
        <end position="537"/>
    </location>
</feature>
<feature type="compositionally biased region" description="Polar residues" evidence="1">
    <location>
        <begin position="464"/>
        <end position="474"/>
    </location>
</feature>
<feature type="compositionally biased region" description="Low complexity" evidence="1">
    <location>
        <begin position="489"/>
        <end position="500"/>
    </location>
</feature>
<evidence type="ECO:0000313" key="3">
    <source>
        <dbReference type="RefSeq" id="XP_013883350.1"/>
    </source>
</evidence>
<evidence type="ECO:0000256" key="1">
    <source>
        <dbReference type="SAM" id="MobiDB-lite"/>
    </source>
</evidence>
<feature type="compositionally biased region" description="Basic and acidic residues" evidence="1">
    <location>
        <begin position="129"/>
        <end position="147"/>
    </location>
</feature>
<name>A0A2I4CTM9_AUSLI</name>
<dbReference type="GeneID" id="106531938"/>
<feature type="region of interest" description="Disordered" evidence="1">
    <location>
        <begin position="37"/>
        <end position="212"/>
    </location>
</feature>